<evidence type="ECO:0000313" key="2">
    <source>
        <dbReference type="EMBL" id="KAK1315939.1"/>
    </source>
</evidence>
<protein>
    <submittedName>
        <fullName evidence="2">Uncharacterized protein</fullName>
    </submittedName>
</protein>
<evidence type="ECO:0000256" key="1">
    <source>
        <dbReference type="SAM" id="MobiDB-lite"/>
    </source>
</evidence>
<organism evidence="2 3">
    <name type="scientific">Acorus calamus</name>
    <name type="common">Sweet flag</name>
    <dbReference type="NCBI Taxonomy" id="4465"/>
    <lineage>
        <taxon>Eukaryota</taxon>
        <taxon>Viridiplantae</taxon>
        <taxon>Streptophyta</taxon>
        <taxon>Embryophyta</taxon>
        <taxon>Tracheophyta</taxon>
        <taxon>Spermatophyta</taxon>
        <taxon>Magnoliopsida</taxon>
        <taxon>Liliopsida</taxon>
        <taxon>Acoraceae</taxon>
        <taxon>Acorus</taxon>
    </lineage>
</organism>
<keyword evidence="3" id="KW-1185">Reference proteome</keyword>
<dbReference type="AlphaFoldDB" id="A0AAV9ESH8"/>
<feature type="region of interest" description="Disordered" evidence="1">
    <location>
        <begin position="1"/>
        <end position="28"/>
    </location>
</feature>
<evidence type="ECO:0000313" key="3">
    <source>
        <dbReference type="Proteomes" id="UP001180020"/>
    </source>
</evidence>
<dbReference type="EMBL" id="JAUJYO010000005">
    <property type="protein sequence ID" value="KAK1315939.1"/>
    <property type="molecule type" value="Genomic_DNA"/>
</dbReference>
<proteinExistence type="predicted"/>
<reference evidence="2" key="2">
    <citation type="submission" date="2023-06" db="EMBL/GenBank/DDBJ databases">
        <authorList>
            <person name="Ma L."/>
            <person name="Liu K.-W."/>
            <person name="Li Z."/>
            <person name="Hsiao Y.-Y."/>
            <person name="Qi Y."/>
            <person name="Fu T."/>
            <person name="Tang G."/>
            <person name="Zhang D."/>
            <person name="Sun W.-H."/>
            <person name="Liu D.-K."/>
            <person name="Li Y."/>
            <person name="Chen G.-Z."/>
            <person name="Liu X.-D."/>
            <person name="Liao X.-Y."/>
            <person name="Jiang Y.-T."/>
            <person name="Yu X."/>
            <person name="Hao Y."/>
            <person name="Huang J."/>
            <person name="Zhao X.-W."/>
            <person name="Ke S."/>
            <person name="Chen Y.-Y."/>
            <person name="Wu W.-L."/>
            <person name="Hsu J.-L."/>
            <person name="Lin Y.-F."/>
            <person name="Huang M.-D."/>
            <person name="Li C.-Y."/>
            <person name="Huang L."/>
            <person name="Wang Z.-W."/>
            <person name="Zhao X."/>
            <person name="Zhong W.-Y."/>
            <person name="Peng D.-H."/>
            <person name="Ahmad S."/>
            <person name="Lan S."/>
            <person name="Zhang J.-S."/>
            <person name="Tsai W.-C."/>
            <person name="Van De Peer Y."/>
            <person name="Liu Z.-J."/>
        </authorList>
    </citation>
    <scope>NUCLEOTIDE SEQUENCE</scope>
    <source>
        <strain evidence="2">CP</strain>
        <tissue evidence="2">Leaves</tissue>
    </source>
</reference>
<feature type="compositionally biased region" description="Low complexity" evidence="1">
    <location>
        <begin position="14"/>
        <end position="24"/>
    </location>
</feature>
<sequence length="52" mass="5968">MDFVSRHSSDQIYPSSPTTAAAPRPAHPAKEPEFLARYIVVKHSWRGRYKRA</sequence>
<accession>A0AAV9ESH8</accession>
<name>A0AAV9ESH8_ACOCL</name>
<gene>
    <name evidence="2" type="ORF">QJS10_CPA05g01740</name>
</gene>
<reference evidence="2" key="1">
    <citation type="journal article" date="2023" name="Nat. Commun.">
        <title>Diploid and tetraploid genomes of Acorus and the evolution of monocots.</title>
        <authorList>
            <person name="Ma L."/>
            <person name="Liu K.W."/>
            <person name="Li Z."/>
            <person name="Hsiao Y.Y."/>
            <person name="Qi Y."/>
            <person name="Fu T."/>
            <person name="Tang G.D."/>
            <person name="Zhang D."/>
            <person name="Sun W.H."/>
            <person name="Liu D.K."/>
            <person name="Li Y."/>
            <person name="Chen G.Z."/>
            <person name="Liu X.D."/>
            <person name="Liao X.Y."/>
            <person name="Jiang Y.T."/>
            <person name="Yu X."/>
            <person name="Hao Y."/>
            <person name="Huang J."/>
            <person name="Zhao X.W."/>
            <person name="Ke S."/>
            <person name="Chen Y.Y."/>
            <person name="Wu W.L."/>
            <person name="Hsu J.L."/>
            <person name="Lin Y.F."/>
            <person name="Huang M.D."/>
            <person name="Li C.Y."/>
            <person name="Huang L."/>
            <person name="Wang Z.W."/>
            <person name="Zhao X."/>
            <person name="Zhong W.Y."/>
            <person name="Peng D.H."/>
            <person name="Ahmad S."/>
            <person name="Lan S."/>
            <person name="Zhang J.S."/>
            <person name="Tsai W.C."/>
            <person name="Van de Peer Y."/>
            <person name="Liu Z.J."/>
        </authorList>
    </citation>
    <scope>NUCLEOTIDE SEQUENCE</scope>
    <source>
        <strain evidence="2">CP</strain>
    </source>
</reference>
<dbReference type="Proteomes" id="UP001180020">
    <property type="component" value="Unassembled WGS sequence"/>
</dbReference>
<comment type="caution">
    <text evidence="2">The sequence shown here is derived from an EMBL/GenBank/DDBJ whole genome shotgun (WGS) entry which is preliminary data.</text>
</comment>